<accession>A0ABM0LXX5</accession>
<reference evidence="13" key="1">
    <citation type="submission" date="2025-08" db="UniProtKB">
        <authorList>
            <consortium name="RefSeq"/>
        </authorList>
    </citation>
    <scope>IDENTIFICATION</scope>
    <source>
        <tissue evidence="13">Testes</tissue>
    </source>
</reference>
<evidence type="ECO:0000256" key="5">
    <source>
        <dbReference type="ARBA" id="ARBA00022692"/>
    </source>
</evidence>
<keyword evidence="9" id="KW-0472">Membrane</keyword>
<evidence type="ECO:0000256" key="2">
    <source>
        <dbReference type="ARBA" id="ARBA00006003"/>
    </source>
</evidence>
<organism evidence="12 13">
    <name type="scientific">Saccoglossus kowalevskii</name>
    <name type="common">Acorn worm</name>
    <dbReference type="NCBI Taxonomy" id="10224"/>
    <lineage>
        <taxon>Eukaryota</taxon>
        <taxon>Metazoa</taxon>
        <taxon>Hemichordata</taxon>
        <taxon>Enteropneusta</taxon>
        <taxon>Harrimaniidae</taxon>
        <taxon>Saccoglossus</taxon>
    </lineage>
</organism>
<evidence type="ECO:0000256" key="6">
    <source>
        <dbReference type="ARBA" id="ARBA00022968"/>
    </source>
</evidence>
<keyword evidence="5" id="KW-0812">Transmembrane</keyword>
<proteinExistence type="inferred from homology"/>
<comment type="subcellular location">
    <subcellularLocation>
        <location evidence="1">Golgi apparatus membrane</location>
        <topology evidence="1">Single-pass type II membrane protein</topology>
    </subcellularLocation>
</comment>
<evidence type="ECO:0000256" key="1">
    <source>
        <dbReference type="ARBA" id="ARBA00004323"/>
    </source>
</evidence>
<evidence type="ECO:0000256" key="7">
    <source>
        <dbReference type="ARBA" id="ARBA00022989"/>
    </source>
</evidence>
<evidence type="ECO:0000313" key="13">
    <source>
        <dbReference type="RefSeq" id="XP_006812616.1"/>
    </source>
</evidence>
<dbReference type="GeneID" id="102807087"/>
<evidence type="ECO:0000256" key="11">
    <source>
        <dbReference type="ARBA" id="ARBA00023180"/>
    </source>
</evidence>
<keyword evidence="12" id="KW-1185">Reference proteome</keyword>
<sequence>MNSGVRQALGGKCCFLGLCLFSVTALATLYFYGTVNHTISFKNWNSSQIRKLGKPSRTSAMTSSHEQTISDNIFEIRQKLKQHMNTSSFLLTQENTHVGKKYYNSYFQYSVTIKKSFLNILPKTSPFSNKNLFETCAVVGNGGILKNSNCGKEIDGHDFVIRTNLQEIRKFADDAGSKTNLTTITPSTRSLIDKHSRLDVLKTINVLADYNGYLMWIPHSWKQHHNSTMEMAFEVAKLLQTNTSLRLLFADPQYSKQFRTYWKIGRKIFSSGLTIVSIALDLCEDIHVYGFWPFPANVAGGAIPMHYSEDISWDSYKKTHDYATEFKLLNKFDDLGIIQLHLDDCDK</sequence>
<dbReference type="PANTHER" id="PTHR11987:SF54">
    <property type="entry name" value="ST8 ALPHA-N-ACETYL-NEURAMINIDE ALPHA-2,8-SIALYLTRANSFERASE 6"/>
    <property type="match status" value="1"/>
</dbReference>
<evidence type="ECO:0000256" key="8">
    <source>
        <dbReference type="ARBA" id="ARBA00023034"/>
    </source>
</evidence>
<evidence type="ECO:0000256" key="9">
    <source>
        <dbReference type="ARBA" id="ARBA00023136"/>
    </source>
</evidence>
<keyword evidence="3" id="KW-0328">Glycosyltransferase</keyword>
<comment type="similarity">
    <text evidence="2">Belongs to the glycosyltransferase 29 family.</text>
</comment>
<evidence type="ECO:0000313" key="12">
    <source>
        <dbReference type="Proteomes" id="UP000694865"/>
    </source>
</evidence>
<dbReference type="PANTHER" id="PTHR11987">
    <property type="entry name" value="ALPHA-2,8-SIALYLTRANSFERASE"/>
    <property type="match status" value="1"/>
</dbReference>
<evidence type="ECO:0000256" key="3">
    <source>
        <dbReference type="ARBA" id="ARBA00022676"/>
    </source>
</evidence>
<keyword evidence="7" id="KW-1133">Transmembrane helix</keyword>
<evidence type="ECO:0000256" key="10">
    <source>
        <dbReference type="ARBA" id="ARBA00023157"/>
    </source>
</evidence>
<dbReference type="PIRSF" id="PIRSF005557">
    <property type="entry name" value="Sialyl_trans"/>
    <property type="match status" value="1"/>
</dbReference>
<evidence type="ECO:0000256" key="4">
    <source>
        <dbReference type="ARBA" id="ARBA00022679"/>
    </source>
</evidence>
<keyword evidence="8" id="KW-0333">Golgi apparatus</keyword>
<keyword evidence="11" id="KW-0325">Glycoprotein</keyword>
<keyword evidence="10" id="KW-1015">Disulfide bond</keyword>
<dbReference type="Pfam" id="PF00777">
    <property type="entry name" value="Glyco_transf_29"/>
    <property type="match status" value="1"/>
</dbReference>
<name>A0ABM0LXX5_SACKO</name>
<gene>
    <name evidence="13" type="primary">LOC102807087</name>
</gene>
<keyword evidence="4" id="KW-0808">Transferase</keyword>
<dbReference type="InterPro" id="IPR001675">
    <property type="entry name" value="Glyco_trans_29"/>
</dbReference>
<dbReference type="RefSeq" id="XP_006812616.1">
    <property type="nucleotide sequence ID" value="XM_006812553.1"/>
</dbReference>
<dbReference type="CDD" id="cd23963">
    <property type="entry name" value="GT29_ST8SIA"/>
    <property type="match status" value="1"/>
</dbReference>
<dbReference type="InterPro" id="IPR012163">
    <property type="entry name" value="Sialyl_trans"/>
</dbReference>
<dbReference type="InterPro" id="IPR050943">
    <property type="entry name" value="Glycosyltr_29_Sialyltrsf"/>
</dbReference>
<dbReference type="InterPro" id="IPR038578">
    <property type="entry name" value="GT29-like_sf"/>
</dbReference>
<dbReference type="Gene3D" id="3.90.1480.20">
    <property type="entry name" value="Glycosyl transferase family 29"/>
    <property type="match status" value="1"/>
</dbReference>
<protein>
    <submittedName>
        <fullName evidence="13">Alpha-N-acetylneuraminide alpha-2,8-sialyltransferase-like</fullName>
    </submittedName>
</protein>
<dbReference type="Proteomes" id="UP000694865">
    <property type="component" value="Unplaced"/>
</dbReference>
<keyword evidence="6" id="KW-0735">Signal-anchor</keyword>